<feature type="compositionally biased region" description="Basic and acidic residues" evidence="4">
    <location>
        <begin position="390"/>
        <end position="481"/>
    </location>
</feature>
<comment type="similarity">
    <text evidence="1">Belongs to the LCA5 family.</text>
</comment>
<evidence type="ECO:0000256" key="4">
    <source>
        <dbReference type="SAM" id="MobiDB-lite"/>
    </source>
</evidence>
<feature type="compositionally biased region" description="Polar residues" evidence="4">
    <location>
        <begin position="543"/>
        <end position="552"/>
    </location>
</feature>
<evidence type="ECO:0000256" key="2">
    <source>
        <dbReference type="ARBA" id="ARBA00023054"/>
    </source>
</evidence>
<feature type="coiled-coil region" evidence="3">
    <location>
        <begin position="85"/>
        <end position="264"/>
    </location>
</feature>
<proteinExistence type="inferred from homology"/>
<gene>
    <name evidence="6" type="ORF">DGYR_LOCUS9577</name>
</gene>
<accession>A0A7I8W0G6</accession>
<feature type="compositionally biased region" description="Basic and acidic residues" evidence="4">
    <location>
        <begin position="32"/>
        <end position="45"/>
    </location>
</feature>
<feature type="compositionally biased region" description="Polar residues" evidence="4">
    <location>
        <begin position="559"/>
        <end position="575"/>
    </location>
</feature>
<name>A0A7I8W0G6_9ANNE</name>
<feature type="compositionally biased region" description="Polar residues" evidence="4">
    <location>
        <begin position="61"/>
        <end position="73"/>
    </location>
</feature>
<dbReference type="OrthoDB" id="2123794at2759"/>
<feature type="domain" description="Lebercilin" evidence="5">
    <location>
        <begin position="79"/>
        <end position="260"/>
    </location>
</feature>
<dbReference type="EMBL" id="CAJFCJ010000014">
    <property type="protein sequence ID" value="CAD5121655.1"/>
    <property type="molecule type" value="Genomic_DNA"/>
</dbReference>
<feature type="compositionally biased region" description="Basic and acidic residues" evidence="4">
    <location>
        <begin position="314"/>
        <end position="323"/>
    </location>
</feature>
<dbReference type="PANTHER" id="PTHR16650">
    <property type="entry name" value="C21ORF13-RELATED"/>
    <property type="match status" value="1"/>
</dbReference>
<organism evidence="6 7">
    <name type="scientific">Dimorphilus gyrociliatus</name>
    <dbReference type="NCBI Taxonomy" id="2664684"/>
    <lineage>
        <taxon>Eukaryota</taxon>
        <taxon>Metazoa</taxon>
        <taxon>Spiralia</taxon>
        <taxon>Lophotrochozoa</taxon>
        <taxon>Annelida</taxon>
        <taxon>Polychaeta</taxon>
        <taxon>Polychaeta incertae sedis</taxon>
        <taxon>Dinophilidae</taxon>
        <taxon>Dimorphilus</taxon>
    </lineage>
</organism>
<feature type="region of interest" description="Disordered" evidence="4">
    <location>
        <begin position="1"/>
        <end position="80"/>
    </location>
</feature>
<evidence type="ECO:0000259" key="5">
    <source>
        <dbReference type="Pfam" id="PF15619"/>
    </source>
</evidence>
<dbReference type="PANTHER" id="PTHR16650:SF6">
    <property type="entry name" value="GH21622P"/>
    <property type="match status" value="1"/>
</dbReference>
<evidence type="ECO:0000256" key="3">
    <source>
        <dbReference type="SAM" id="Coils"/>
    </source>
</evidence>
<dbReference type="GO" id="GO:0005930">
    <property type="term" value="C:axoneme"/>
    <property type="evidence" value="ECO:0007669"/>
    <property type="project" value="TreeGrafter"/>
</dbReference>
<reference evidence="6 7" key="1">
    <citation type="submission" date="2020-08" db="EMBL/GenBank/DDBJ databases">
        <authorList>
            <person name="Hejnol A."/>
        </authorList>
    </citation>
    <scope>NUCLEOTIDE SEQUENCE [LARGE SCALE GENOMIC DNA]</scope>
</reference>
<keyword evidence="7" id="KW-1185">Reference proteome</keyword>
<protein>
    <submittedName>
        <fullName evidence="6">DgyrCDS10147</fullName>
    </submittedName>
</protein>
<dbReference type="AlphaFoldDB" id="A0A7I8W0G6"/>
<dbReference type="InterPro" id="IPR026188">
    <property type="entry name" value="Lebercilin-like"/>
</dbReference>
<comment type="caution">
    <text evidence="6">The sequence shown here is derived from an EMBL/GenBank/DDBJ whole genome shotgun (WGS) entry which is preliminary data.</text>
</comment>
<evidence type="ECO:0000256" key="1">
    <source>
        <dbReference type="ARBA" id="ARBA00010229"/>
    </source>
</evidence>
<keyword evidence="2 3" id="KW-0175">Coiled coil</keyword>
<sequence>MPKSPSNRSRLTLDTDKFSDKYSNYSENFETDDGRSTRITEDQKVHGRLTKKTMGNKGRRTNQSNYSPRNQHTGMKRKSPRLMKSSEFRNRINELQMEVKEVKMENAILKKQQRIQERSIYKYEHAHANLPSVLKSQIAELRNLQEQLRRQEDIEEEINDKLKDDDFEINKLKREIKKLKKISEDNHIQERIDLQSKLEKVEKKAAEAEKKADSMELCLENSKNNHSHEIKSFKGKYKRLLQRIEDMEEEADILKVKLKKHLAKISKSIVKSTRFFRTEKEKELDIRNVYSRRIVKIPHKLPKSVSPVLSSPRHRSDSLKSLGKEIERRGRENYFIYDGKVRKNYKIKKEEFERDLREKFVEIDKYDYKMHENQRREKNGSPSKSPYGRKNFDIDKRRQDEIRDQNERDEFEELQKKSKELEEIAYKERIQKERKEQEEIDKKLKEEEEKRRKLESEKKAREEKLKNDREEKEKAKEAAIAKEKRKQLNALKEKLAAMDANKSQNEKDEDLWNRPVNDIIKDDDNSYYSSFSSSAKKPIKKNLLSNQNSIDTNKIESPEINTQSNKPKGRTNSKTPPDMLDEIEDQVEELVLL</sequence>
<evidence type="ECO:0000313" key="6">
    <source>
        <dbReference type="EMBL" id="CAD5121655.1"/>
    </source>
</evidence>
<feature type="compositionally biased region" description="Basic and acidic residues" evidence="4">
    <location>
        <begin position="11"/>
        <end position="20"/>
    </location>
</feature>
<dbReference type="InterPro" id="IPR028933">
    <property type="entry name" value="Lebercilin_dom"/>
</dbReference>
<feature type="compositionally biased region" description="Polar residues" evidence="4">
    <location>
        <begin position="1"/>
        <end position="10"/>
    </location>
</feature>
<dbReference type="GO" id="GO:0042073">
    <property type="term" value="P:intraciliary transport"/>
    <property type="evidence" value="ECO:0007669"/>
    <property type="project" value="TreeGrafter"/>
</dbReference>
<dbReference type="Proteomes" id="UP000549394">
    <property type="component" value="Unassembled WGS sequence"/>
</dbReference>
<feature type="region of interest" description="Disordered" evidence="4">
    <location>
        <begin position="303"/>
        <end position="323"/>
    </location>
</feature>
<evidence type="ECO:0000313" key="7">
    <source>
        <dbReference type="Proteomes" id="UP000549394"/>
    </source>
</evidence>
<feature type="region of interest" description="Disordered" evidence="4">
    <location>
        <begin position="371"/>
        <end position="481"/>
    </location>
</feature>
<dbReference type="Pfam" id="PF15619">
    <property type="entry name" value="Lebercilin"/>
    <property type="match status" value="1"/>
</dbReference>
<feature type="region of interest" description="Disordered" evidence="4">
    <location>
        <begin position="495"/>
        <end position="581"/>
    </location>
</feature>